<comment type="similarity">
    <text evidence="7">Belongs to the type IV zinc-finger family. Class B subfamily.</text>
</comment>
<sequence>MESKTKRSESEDMNNTLLGGVEDQLKKSCTDCHATRTPLWRGGPAGPRSLCNACGIRYRKKRRALLSLDDGETEKCKKNSINRSNKGKVGVRLKLGLMALGREMGVHRSLGKEKQIMRKLKEEEQAAMLLMALSCGCVYN</sequence>
<comment type="caution">
    <text evidence="11">The sequence shown here is derived from an EMBL/GenBank/DDBJ whole genome shotgun (WGS) entry which is preliminary data.</text>
</comment>
<keyword evidence="4" id="KW-0805">Transcription regulation</keyword>
<evidence type="ECO:0000256" key="1">
    <source>
        <dbReference type="ARBA" id="ARBA00022723"/>
    </source>
</evidence>
<organism evidence="11 12">
    <name type="scientific">Quercus rubra</name>
    <name type="common">Northern red oak</name>
    <name type="synonym">Quercus borealis</name>
    <dbReference type="NCBI Taxonomy" id="3512"/>
    <lineage>
        <taxon>Eukaryota</taxon>
        <taxon>Viridiplantae</taxon>
        <taxon>Streptophyta</taxon>
        <taxon>Embryophyta</taxon>
        <taxon>Tracheophyta</taxon>
        <taxon>Spermatophyta</taxon>
        <taxon>Magnoliopsida</taxon>
        <taxon>eudicotyledons</taxon>
        <taxon>Gunneridae</taxon>
        <taxon>Pentapetalae</taxon>
        <taxon>rosids</taxon>
        <taxon>fabids</taxon>
        <taxon>Fagales</taxon>
        <taxon>Fagaceae</taxon>
        <taxon>Quercus</taxon>
    </lineage>
</organism>
<dbReference type="PANTHER" id="PTHR47172:SF9">
    <property type="entry name" value="GATA TRANSCRIPTION FACTOR 23"/>
    <property type="match status" value="1"/>
</dbReference>
<dbReference type="SMART" id="SM00401">
    <property type="entry name" value="ZnF_GATA"/>
    <property type="match status" value="1"/>
</dbReference>
<evidence type="ECO:0000256" key="4">
    <source>
        <dbReference type="ARBA" id="ARBA00023015"/>
    </source>
</evidence>
<dbReference type="Gene3D" id="3.30.50.10">
    <property type="entry name" value="Erythroid Transcription Factor GATA-1, subunit A"/>
    <property type="match status" value="1"/>
</dbReference>
<reference evidence="11 12" key="1">
    <citation type="journal article" date="2023" name="G3 (Bethesda)">
        <title>A haplotype-resolved chromosome-scale genome for Quercus rubra L. provides insights into the genetics of adaptive traits for red oak species.</title>
        <authorList>
            <person name="Kapoor B."/>
            <person name="Jenkins J."/>
            <person name="Schmutz J."/>
            <person name="Zhebentyayeva T."/>
            <person name="Kuelheim C."/>
            <person name="Coggeshall M."/>
            <person name="Heim C."/>
            <person name="Lasky J.R."/>
            <person name="Leites L."/>
            <person name="Islam-Faridi N."/>
            <person name="Romero-Severson J."/>
            <person name="DeLeo V.L."/>
            <person name="Lucas S.M."/>
            <person name="Lazic D."/>
            <person name="Gailing O."/>
            <person name="Carlson J."/>
            <person name="Staton M."/>
        </authorList>
    </citation>
    <scope>NUCLEOTIDE SEQUENCE [LARGE SCALE GENOMIC DNA]</scope>
    <source>
        <strain evidence="11">Pseudo-F2</strain>
    </source>
</reference>
<dbReference type="InterPro" id="IPR000679">
    <property type="entry name" value="Znf_GATA"/>
</dbReference>
<dbReference type="Pfam" id="PF00320">
    <property type="entry name" value="GATA"/>
    <property type="match status" value="1"/>
</dbReference>
<dbReference type="PROSITE" id="PS00344">
    <property type="entry name" value="GATA_ZN_FINGER_1"/>
    <property type="match status" value="1"/>
</dbReference>
<dbReference type="GO" id="GO:0006355">
    <property type="term" value="P:regulation of DNA-templated transcription"/>
    <property type="evidence" value="ECO:0007669"/>
    <property type="project" value="InterPro"/>
</dbReference>
<keyword evidence="3" id="KW-0862">Zinc</keyword>
<dbReference type="GO" id="GO:0008270">
    <property type="term" value="F:zinc ion binding"/>
    <property type="evidence" value="ECO:0007669"/>
    <property type="project" value="UniProtKB-KW"/>
</dbReference>
<evidence type="ECO:0000313" key="11">
    <source>
        <dbReference type="EMBL" id="KAK4558963.1"/>
    </source>
</evidence>
<comment type="function">
    <text evidence="8">Transcriptional regulator that specifically binds 5'-GATA-3' or 5'-GAT-3' motifs within gene promoters.</text>
</comment>
<evidence type="ECO:0000256" key="6">
    <source>
        <dbReference type="ARBA" id="ARBA00023163"/>
    </source>
</evidence>
<evidence type="ECO:0000259" key="10">
    <source>
        <dbReference type="PROSITE" id="PS50114"/>
    </source>
</evidence>
<dbReference type="PROSITE" id="PS50114">
    <property type="entry name" value="GATA_ZN_FINGER_2"/>
    <property type="match status" value="1"/>
</dbReference>
<feature type="domain" description="GATA-type" evidence="10">
    <location>
        <begin position="23"/>
        <end position="59"/>
    </location>
</feature>
<proteinExistence type="inferred from homology"/>
<dbReference type="EMBL" id="JAXUIC010000012">
    <property type="protein sequence ID" value="KAK4558963.1"/>
    <property type="molecule type" value="Genomic_DNA"/>
</dbReference>
<keyword evidence="6" id="KW-0804">Transcription</keyword>
<evidence type="ECO:0000256" key="3">
    <source>
        <dbReference type="ARBA" id="ARBA00022833"/>
    </source>
</evidence>
<dbReference type="InterPro" id="IPR013088">
    <property type="entry name" value="Znf_NHR/GATA"/>
</dbReference>
<dbReference type="CDD" id="cd00202">
    <property type="entry name" value="ZnF_GATA"/>
    <property type="match status" value="1"/>
</dbReference>
<dbReference type="Proteomes" id="UP001324115">
    <property type="component" value="Unassembled WGS sequence"/>
</dbReference>
<keyword evidence="12" id="KW-1185">Reference proteome</keyword>
<dbReference type="SUPFAM" id="SSF57716">
    <property type="entry name" value="Glucocorticoid receptor-like (DNA-binding domain)"/>
    <property type="match status" value="1"/>
</dbReference>
<keyword evidence="5" id="KW-0238">DNA-binding</keyword>
<keyword evidence="1" id="KW-0479">Metal-binding</keyword>
<gene>
    <name evidence="11" type="ORF">RGQ29_008277</name>
</gene>
<evidence type="ECO:0000256" key="5">
    <source>
        <dbReference type="ARBA" id="ARBA00023125"/>
    </source>
</evidence>
<evidence type="ECO:0000256" key="2">
    <source>
        <dbReference type="ARBA" id="ARBA00022771"/>
    </source>
</evidence>
<evidence type="ECO:0000313" key="12">
    <source>
        <dbReference type="Proteomes" id="UP001324115"/>
    </source>
</evidence>
<protein>
    <recommendedName>
        <fullName evidence="10">GATA-type domain-containing protein</fullName>
    </recommendedName>
</protein>
<evidence type="ECO:0000256" key="7">
    <source>
        <dbReference type="ARBA" id="ARBA00024019"/>
    </source>
</evidence>
<evidence type="ECO:0000256" key="8">
    <source>
        <dbReference type="ARBA" id="ARBA00037539"/>
    </source>
</evidence>
<dbReference type="GO" id="GO:0043565">
    <property type="term" value="F:sequence-specific DNA binding"/>
    <property type="evidence" value="ECO:0007669"/>
    <property type="project" value="InterPro"/>
</dbReference>
<accession>A0AAN7DZT3</accession>
<dbReference type="PANTHER" id="PTHR47172">
    <property type="entry name" value="OS01G0976800 PROTEIN"/>
    <property type="match status" value="1"/>
</dbReference>
<evidence type="ECO:0000256" key="9">
    <source>
        <dbReference type="PROSITE-ProRule" id="PRU00094"/>
    </source>
</evidence>
<dbReference type="AlphaFoldDB" id="A0AAN7DZT3"/>
<keyword evidence="2 9" id="KW-0863">Zinc-finger</keyword>
<name>A0AAN7DZT3_QUERU</name>